<dbReference type="GO" id="GO:0004888">
    <property type="term" value="F:transmembrane signaling receptor activity"/>
    <property type="evidence" value="ECO:0007669"/>
    <property type="project" value="InterPro"/>
</dbReference>
<dbReference type="KEGG" id="tao:THIAE_09430"/>
<dbReference type="PROSITE" id="PS50885">
    <property type="entry name" value="HAMP"/>
    <property type="match status" value="1"/>
</dbReference>
<keyword evidence="3 5" id="KW-0807">Transducer</keyword>
<dbReference type="InterPro" id="IPR051310">
    <property type="entry name" value="MCP_chemotaxis"/>
</dbReference>
<dbReference type="SUPFAM" id="SSF58104">
    <property type="entry name" value="Methyl-accepting chemotaxis protein (MCP) signaling domain"/>
    <property type="match status" value="1"/>
</dbReference>
<evidence type="ECO:0000256" key="7">
    <source>
        <dbReference type="SAM" id="MobiDB-lite"/>
    </source>
</evidence>
<evidence type="ECO:0000256" key="6">
    <source>
        <dbReference type="SAM" id="Coils"/>
    </source>
</evidence>
<evidence type="ECO:0000256" key="1">
    <source>
        <dbReference type="ARBA" id="ARBA00004370"/>
    </source>
</evidence>
<dbReference type="PANTHER" id="PTHR43531:SF14">
    <property type="entry name" value="METHYL-ACCEPTING CHEMOTAXIS PROTEIN I-RELATED"/>
    <property type="match status" value="1"/>
</dbReference>
<name>W0DTL3_9GAMM</name>
<dbReference type="Pfam" id="PF00015">
    <property type="entry name" value="MCPsignal"/>
    <property type="match status" value="1"/>
</dbReference>
<organism evidence="10 11">
    <name type="scientific">Thiomicrospira aerophila AL3</name>
    <dbReference type="NCBI Taxonomy" id="717772"/>
    <lineage>
        <taxon>Bacteria</taxon>
        <taxon>Pseudomonadati</taxon>
        <taxon>Pseudomonadota</taxon>
        <taxon>Gammaproteobacteria</taxon>
        <taxon>Thiotrichales</taxon>
        <taxon>Piscirickettsiaceae</taxon>
        <taxon>Thiomicrospira</taxon>
    </lineage>
</organism>
<evidence type="ECO:0000256" key="4">
    <source>
        <dbReference type="ARBA" id="ARBA00029447"/>
    </source>
</evidence>
<dbReference type="GO" id="GO:0006935">
    <property type="term" value="P:chemotaxis"/>
    <property type="evidence" value="ECO:0007669"/>
    <property type="project" value="InterPro"/>
</dbReference>
<feature type="compositionally biased region" description="Basic and acidic residues" evidence="7">
    <location>
        <begin position="367"/>
        <end position="386"/>
    </location>
</feature>
<evidence type="ECO:0000259" key="8">
    <source>
        <dbReference type="PROSITE" id="PS50111"/>
    </source>
</evidence>
<evidence type="ECO:0000256" key="3">
    <source>
        <dbReference type="ARBA" id="ARBA00023224"/>
    </source>
</evidence>
<keyword evidence="2" id="KW-0488">Methylation</keyword>
<comment type="subcellular location">
    <subcellularLocation>
        <location evidence="1">Membrane</location>
    </subcellularLocation>
</comment>
<dbReference type="EMBL" id="CP007030">
    <property type="protein sequence ID" value="AHF01950.1"/>
    <property type="molecule type" value="Genomic_DNA"/>
</dbReference>
<dbReference type="InterPro" id="IPR003660">
    <property type="entry name" value="HAMP_dom"/>
</dbReference>
<feature type="compositionally biased region" description="Polar residues" evidence="7">
    <location>
        <begin position="354"/>
        <end position="363"/>
    </location>
</feature>
<feature type="coiled-coil region" evidence="6">
    <location>
        <begin position="297"/>
        <end position="342"/>
    </location>
</feature>
<dbReference type="PANTHER" id="PTHR43531">
    <property type="entry name" value="PROTEIN ICFG"/>
    <property type="match status" value="1"/>
</dbReference>
<dbReference type="InterPro" id="IPR004089">
    <property type="entry name" value="MCPsignal_dom"/>
</dbReference>
<accession>W0DTL3</accession>
<evidence type="ECO:0000259" key="9">
    <source>
        <dbReference type="PROSITE" id="PS50885"/>
    </source>
</evidence>
<dbReference type="Gene3D" id="1.10.287.950">
    <property type="entry name" value="Methyl-accepting chemotaxis protein"/>
    <property type="match status" value="1"/>
</dbReference>
<dbReference type="InterPro" id="IPR004090">
    <property type="entry name" value="Chemotax_Me-accpt_rcpt"/>
</dbReference>
<dbReference type="eggNOG" id="COG0840">
    <property type="taxonomic scope" value="Bacteria"/>
</dbReference>
<dbReference type="SMART" id="SM00283">
    <property type="entry name" value="MA"/>
    <property type="match status" value="1"/>
</dbReference>
<dbReference type="STRING" id="717772.THIAE_09430"/>
<dbReference type="GO" id="GO:0007165">
    <property type="term" value="P:signal transduction"/>
    <property type="evidence" value="ECO:0007669"/>
    <property type="project" value="UniProtKB-KW"/>
</dbReference>
<evidence type="ECO:0000256" key="2">
    <source>
        <dbReference type="ARBA" id="ARBA00022481"/>
    </source>
</evidence>
<dbReference type="FunFam" id="1.10.287.950:FF:000001">
    <property type="entry name" value="Methyl-accepting chemotaxis sensory transducer"/>
    <property type="match status" value="1"/>
</dbReference>
<sequence>MENINRVMDKMSNGKFRHRVDVEARGQLAVMKSNVNSAMDGLEHAMADITRVVVALSQGDLTKTIDSQYHGELRVLTEAVNKSVAKLVEVVAVALDASELVNHASLEVAQGSLDLSDRVQQQAAAIEQSTATMESFSHAVQNNAKQAAEATEVERQVEQQSKTAAAVMKQTIESMAAIQASSHKISEIVSLIDGIAFQTNLLALNAAVEAARAGEHGRGFAVVAGEVRALAQKSAEAAKDITALINESVQRIDQGTRLANESGDVILNITGAIEKAAQMSEQIAQASIEQAEGVKQLQLAMNQIDEGTQQNAALVEETSAAAESMREQADLLTEQMRFFQTRDKTAAPALASPKSANLPNKTLSKPVKVDNKKVSEPAKEDEWAEF</sequence>
<feature type="domain" description="Methyl-accepting transducer" evidence="8">
    <location>
        <begin position="97"/>
        <end position="326"/>
    </location>
</feature>
<dbReference type="PROSITE" id="PS50111">
    <property type="entry name" value="CHEMOTAXIS_TRANSDUC_2"/>
    <property type="match status" value="1"/>
</dbReference>
<evidence type="ECO:0000256" key="5">
    <source>
        <dbReference type="PROSITE-ProRule" id="PRU00284"/>
    </source>
</evidence>
<dbReference type="GO" id="GO:0005886">
    <property type="term" value="C:plasma membrane"/>
    <property type="evidence" value="ECO:0007669"/>
    <property type="project" value="TreeGrafter"/>
</dbReference>
<feature type="region of interest" description="Disordered" evidence="7">
    <location>
        <begin position="345"/>
        <end position="386"/>
    </location>
</feature>
<dbReference type="Proteomes" id="UP000005380">
    <property type="component" value="Chromosome"/>
</dbReference>
<evidence type="ECO:0000313" key="11">
    <source>
        <dbReference type="Proteomes" id="UP000005380"/>
    </source>
</evidence>
<comment type="similarity">
    <text evidence="4">Belongs to the methyl-accepting chemotaxis (MCP) protein family.</text>
</comment>
<dbReference type="HOGENOM" id="CLU_000445_107_18_6"/>
<protein>
    <submittedName>
        <fullName evidence="10">Diguanylate cyclase</fullName>
    </submittedName>
</protein>
<gene>
    <name evidence="10" type="ORF">THIAE_09430</name>
</gene>
<feature type="domain" description="HAMP" evidence="9">
    <location>
        <begin position="40"/>
        <end position="92"/>
    </location>
</feature>
<proteinExistence type="inferred from homology"/>
<dbReference type="InParanoid" id="W0DTL3"/>
<dbReference type="Pfam" id="PF00672">
    <property type="entry name" value="HAMP"/>
    <property type="match status" value="1"/>
</dbReference>
<dbReference type="AlphaFoldDB" id="W0DTL3"/>
<keyword evidence="6" id="KW-0175">Coiled coil</keyword>
<evidence type="ECO:0000313" key="10">
    <source>
        <dbReference type="EMBL" id="AHF01950.1"/>
    </source>
</evidence>
<dbReference type="PRINTS" id="PR00260">
    <property type="entry name" value="CHEMTRNSDUCR"/>
</dbReference>
<keyword evidence="11" id="KW-1185">Reference proteome</keyword>
<reference evidence="10 11" key="1">
    <citation type="submission" date="2013-12" db="EMBL/GenBank/DDBJ databases">
        <authorList>
            <consortium name="DOE Joint Genome Institute"/>
            <person name="Kappler U."/>
            <person name="Huntemann M."/>
            <person name="Han J."/>
            <person name="Chen A."/>
            <person name="Kyrpides N."/>
            <person name="Mavromatis K."/>
            <person name="Markowitz V."/>
            <person name="Palaniappan K."/>
            <person name="Ivanova N."/>
            <person name="Schaumberg A."/>
            <person name="Pati A."/>
            <person name="Liolios K."/>
            <person name="Nordberg H.P."/>
            <person name="Cantor M.N."/>
            <person name="Hua S.X."/>
            <person name="Woyke T."/>
        </authorList>
    </citation>
    <scope>NUCLEOTIDE SEQUENCE [LARGE SCALE GENOMIC DNA]</scope>
    <source>
        <strain evidence="11">AL2</strain>
    </source>
</reference>